<organism evidence="2 3">
    <name type="scientific">Thalassiosira oceanica</name>
    <name type="common">Marine diatom</name>
    <dbReference type="NCBI Taxonomy" id="159749"/>
    <lineage>
        <taxon>Eukaryota</taxon>
        <taxon>Sar</taxon>
        <taxon>Stramenopiles</taxon>
        <taxon>Ochrophyta</taxon>
        <taxon>Bacillariophyta</taxon>
        <taxon>Coscinodiscophyceae</taxon>
        <taxon>Thalassiosirophycidae</taxon>
        <taxon>Thalassiosirales</taxon>
        <taxon>Thalassiosiraceae</taxon>
        <taxon>Thalassiosira</taxon>
    </lineage>
</organism>
<evidence type="ECO:0000256" key="1">
    <source>
        <dbReference type="SAM" id="MobiDB-lite"/>
    </source>
</evidence>
<feature type="region of interest" description="Disordered" evidence="1">
    <location>
        <begin position="1"/>
        <end position="24"/>
    </location>
</feature>
<keyword evidence="3" id="KW-1185">Reference proteome</keyword>
<comment type="caution">
    <text evidence="2">The sequence shown here is derived from an EMBL/GenBank/DDBJ whole genome shotgun (WGS) entry which is preliminary data.</text>
</comment>
<reference evidence="2 3" key="1">
    <citation type="journal article" date="2012" name="Genome Biol.">
        <title>Genome and low-iron response of an oceanic diatom adapted to chronic iron limitation.</title>
        <authorList>
            <person name="Lommer M."/>
            <person name="Specht M."/>
            <person name="Roy A.S."/>
            <person name="Kraemer L."/>
            <person name="Andreson R."/>
            <person name="Gutowska M.A."/>
            <person name="Wolf J."/>
            <person name="Bergner S.V."/>
            <person name="Schilhabel M.B."/>
            <person name="Klostermeier U.C."/>
            <person name="Beiko R.G."/>
            <person name="Rosenstiel P."/>
            <person name="Hippler M."/>
            <person name="Laroche J."/>
        </authorList>
    </citation>
    <scope>NUCLEOTIDE SEQUENCE [LARGE SCALE GENOMIC DNA]</scope>
    <source>
        <strain evidence="2 3">CCMP1005</strain>
    </source>
</reference>
<name>K0SU87_THAOC</name>
<protein>
    <submittedName>
        <fullName evidence="2">Uncharacterized protein</fullName>
    </submittedName>
</protein>
<sequence>MADLAPSLVARVPPGGPRHPPRPLGAHVLVLRTRPRAVRLRLSHPLVLWNNSPLSSPPSRPHPVAGAAASLSSSSSSSPAAPFAGLGGRHERL</sequence>
<evidence type="ECO:0000313" key="2">
    <source>
        <dbReference type="EMBL" id="EJK61802.1"/>
    </source>
</evidence>
<dbReference type="AlphaFoldDB" id="K0SU87"/>
<feature type="region of interest" description="Disordered" evidence="1">
    <location>
        <begin position="50"/>
        <end position="93"/>
    </location>
</feature>
<evidence type="ECO:0000313" key="3">
    <source>
        <dbReference type="Proteomes" id="UP000266841"/>
    </source>
</evidence>
<proteinExistence type="predicted"/>
<gene>
    <name evidence="2" type="ORF">THAOC_17643</name>
</gene>
<feature type="non-terminal residue" evidence="2">
    <location>
        <position position="93"/>
    </location>
</feature>
<dbReference type="Proteomes" id="UP000266841">
    <property type="component" value="Unassembled WGS sequence"/>
</dbReference>
<feature type="compositionally biased region" description="Low complexity" evidence="1">
    <location>
        <begin position="62"/>
        <end position="84"/>
    </location>
</feature>
<dbReference type="EMBL" id="AGNL01019481">
    <property type="protein sequence ID" value="EJK61802.1"/>
    <property type="molecule type" value="Genomic_DNA"/>
</dbReference>
<accession>K0SU87</accession>